<dbReference type="EMBL" id="MVDD01000010">
    <property type="protein sequence ID" value="PKQ62005.1"/>
    <property type="molecule type" value="Genomic_DNA"/>
</dbReference>
<comment type="caution">
    <text evidence="1">The sequence shown here is derived from an EMBL/GenBank/DDBJ whole genome shotgun (WGS) entry which is preliminary data.</text>
</comment>
<dbReference type="OrthoDB" id="1123188at2"/>
<evidence type="ECO:0000313" key="1">
    <source>
        <dbReference type="EMBL" id="PKQ62005.1"/>
    </source>
</evidence>
<dbReference type="AlphaFoldDB" id="A0A2N3HVA4"/>
<dbReference type="Proteomes" id="UP000233535">
    <property type="component" value="Unassembled WGS sequence"/>
</dbReference>
<gene>
    <name evidence="1" type="ORF">BZG02_13780</name>
</gene>
<protein>
    <submittedName>
        <fullName evidence="1">Uncharacterized protein</fullName>
    </submittedName>
</protein>
<accession>A0A2N3HVA4</accession>
<proteinExistence type="predicted"/>
<dbReference type="RefSeq" id="WP_101262033.1">
    <property type="nucleotide sequence ID" value="NZ_MVDD01000010.1"/>
</dbReference>
<organism evidence="1 2">
    <name type="scientific">Labilibaculum filiforme</name>
    <dbReference type="NCBI Taxonomy" id="1940526"/>
    <lineage>
        <taxon>Bacteria</taxon>
        <taxon>Pseudomonadati</taxon>
        <taxon>Bacteroidota</taxon>
        <taxon>Bacteroidia</taxon>
        <taxon>Marinilabiliales</taxon>
        <taxon>Marinifilaceae</taxon>
        <taxon>Labilibaculum</taxon>
    </lineage>
</organism>
<reference evidence="1 2" key="1">
    <citation type="journal article" date="2017" name="Front. Microbiol.">
        <title>Labilibaculum manganireducens gen. nov., sp. nov. and Labilibaculum filiforme sp. nov., Novel Bacteroidetes Isolated from Subsurface Sediments of the Baltic Sea.</title>
        <authorList>
            <person name="Vandieken V."/>
            <person name="Marshall I.P."/>
            <person name="Niemann H."/>
            <person name="Engelen B."/>
            <person name="Cypionka H."/>
        </authorList>
    </citation>
    <scope>NUCLEOTIDE SEQUENCE [LARGE SCALE GENOMIC DNA]</scope>
    <source>
        <strain evidence="1 2">59.16B</strain>
    </source>
</reference>
<evidence type="ECO:0000313" key="2">
    <source>
        <dbReference type="Proteomes" id="UP000233535"/>
    </source>
</evidence>
<sequence length="73" mass="8905">MKRITKYMPKRHIMLGSLVRNQFFNFKSVKDDVLIIWFLDKIIWLNFKLIKEAKATMCYLQYLYFLELNGIPN</sequence>
<name>A0A2N3HVA4_9BACT</name>
<keyword evidence="2" id="KW-1185">Reference proteome</keyword>